<keyword evidence="2" id="KW-1185">Reference proteome</keyword>
<evidence type="ECO:0008006" key="3">
    <source>
        <dbReference type="Google" id="ProtNLM"/>
    </source>
</evidence>
<sequence>CNVGDALALFSGGILTSNLHRVPPLGQQSRFERWSLVYLTRPGNDIELRTCPKIAEAVALKPKKNFNTGCAALQRFTRRIKNE</sequence>
<gene>
    <name evidence="1" type="ORF">B0H16DRAFT_1327909</name>
</gene>
<dbReference type="AlphaFoldDB" id="A0AAD7MWJ6"/>
<dbReference type="SUPFAM" id="SSF51197">
    <property type="entry name" value="Clavaminate synthase-like"/>
    <property type="match status" value="1"/>
</dbReference>
<evidence type="ECO:0000313" key="2">
    <source>
        <dbReference type="Proteomes" id="UP001215598"/>
    </source>
</evidence>
<dbReference type="EMBL" id="JARKIB010000136">
    <property type="protein sequence ID" value="KAJ7733800.1"/>
    <property type="molecule type" value="Genomic_DNA"/>
</dbReference>
<dbReference type="Proteomes" id="UP001215598">
    <property type="component" value="Unassembled WGS sequence"/>
</dbReference>
<comment type="caution">
    <text evidence="1">The sequence shown here is derived from an EMBL/GenBank/DDBJ whole genome shotgun (WGS) entry which is preliminary data.</text>
</comment>
<name>A0AAD7MWJ6_9AGAR</name>
<organism evidence="1 2">
    <name type="scientific">Mycena metata</name>
    <dbReference type="NCBI Taxonomy" id="1033252"/>
    <lineage>
        <taxon>Eukaryota</taxon>
        <taxon>Fungi</taxon>
        <taxon>Dikarya</taxon>
        <taxon>Basidiomycota</taxon>
        <taxon>Agaricomycotina</taxon>
        <taxon>Agaricomycetes</taxon>
        <taxon>Agaricomycetidae</taxon>
        <taxon>Agaricales</taxon>
        <taxon>Marasmiineae</taxon>
        <taxon>Mycenaceae</taxon>
        <taxon>Mycena</taxon>
    </lineage>
</organism>
<accession>A0AAD7MWJ6</accession>
<protein>
    <recommendedName>
        <fullName evidence="3">Isopenicillin N synthase-like Fe(2+) 2OG dioxygenase domain-containing protein</fullName>
    </recommendedName>
</protein>
<proteinExistence type="predicted"/>
<dbReference type="Gene3D" id="2.60.120.330">
    <property type="entry name" value="B-lactam Antibiotic, Isopenicillin N Synthase, Chain"/>
    <property type="match status" value="1"/>
</dbReference>
<evidence type="ECO:0000313" key="1">
    <source>
        <dbReference type="EMBL" id="KAJ7733800.1"/>
    </source>
</evidence>
<reference evidence="1" key="1">
    <citation type="submission" date="2023-03" db="EMBL/GenBank/DDBJ databases">
        <title>Massive genome expansion in bonnet fungi (Mycena s.s.) driven by repeated elements and novel gene families across ecological guilds.</title>
        <authorList>
            <consortium name="Lawrence Berkeley National Laboratory"/>
            <person name="Harder C.B."/>
            <person name="Miyauchi S."/>
            <person name="Viragh M."/>
            <person name="Kuo A."/>
            <person name="Thoen E."/>
            <person name="Andreopoulos B."/>
            <person name="Lu D."/>
            <person name="Skrede I."/>
            <person name="Drula E."/>
            <person name="Henrissat B."/>
            <person name="Morin E."/>
            <person name="Kohler A."/>
            <person name="Barry K."/>
            <person name="LaButti K."/>
            <person name="Morin E."/>
            <person name="Salamov A."/>
            <person name="Lipzen A."/>
            <person name="Mereny Z."/>
            <person name="Hegedus B."/>
            <person name="Baldrian P."/>
            <person name="Stursova M."/>
            <person name="Weitz H."/>
            <person name="Taylor A."/>
            <person name="Grigoriev I.V."/>
            <person name="Nagy L.G."/>
            <person name="Martin F."/>
            <person name="Kauserud H."/>
        </authorList>
    </citation>
    <scope>NUCLEOTIDE SEQUENCE</scope>
    <source>
        <strain evidence="1">CBHHK182m</strain>
    </source>
</reference>
<dbReference type="InterPro" id="IPR027443">
    <property type="entry name" value="IPNS-like_sf"/>
</dbReference>
<feature type="non-terminal residue" evidence="1">
    <location>
        <position position="1"/>
    </location>
</feature>